<dbReference type="InterPro" id="IPR039261">
    <property type="entry name" value="FNR_nucleotide-bd"/>
</dbReference>
<feature type="binding site" evidence="5">
    <location>
        <position position="18"/>
    </location>
    <ligand>
        <name>FAD</name>
        <dbReference type="ChEBI" id="CHEBI:57692"/>
    </ligand>
</feature>
<gene>
    <name evidence="7" type="ORF">ASIM_LOCUS6731</name>
</gene>
<feature type="binding site" evidence="5">
    <location>
        <position position="6"/>
    </location>
    <ligand>
        <name>FAD</name>
        <dbReference type="ChEBI" id="CHEBI:57692"/>
    </ligand>
</feature>
<evidence type="ECO:0000313" key="7">
    <source>
        <dbReference type="EMBL" id="VDK27670.1"/>
    </source>
</evidence>
<evidence type="ECO:0000256" key="3">
    <source>
        <dbReference type="ARBA" id="ARBA00022827"/>
    </source>
</evidence>
<dbReference type="InterPro" id="IPR001834">
    <property type="entry name" value="CBR-like"/>
</dbReference>
<dbReference type="SUPFAM" id="SSF63380">
    <property type="entry name" value="Riboflavin synthase domain-like"/>
    <property type="match status" value="1"/>
</dbReference>
<protein>
    <submittedName>
        <fullName evidence="9">NADH-cytochrome b5 reductase, putative (inferred by orthology to a S. mansoni protein)</fullName>
    </submittedName>
</protein>
<dbReference type="AlphaFoldDB" id="A0A0M3JH42"/>
<dbReference type="InterPro" id="IPR008333">
    <property type="entry name" value="Cbr1-like_FAD-bd_dom"/>
</dbReference>
<keyword evidence="2 5" id="KW-0285">Flavoprotein</keyword>
<evidence type="ECO:0000256" key="1">
    <source>
        <dbReference type="ARBA" id="ARBA00001974"/>
    </source>
</evidence>
<dbReference type="PRINTS" id="PR00406">
    <property type="entry name" value="CYTB5RDTASE"/>
</dbReference>
<evidence type="ECO:0000313" key="8">
    <source>
        <dbReference type="Proteomes" id="UP000267096"/>
    </source>
</evidence>
<evidence type="ECO:0000259" key="6">
    <source>
        <dbReference type="Pfam" id="PF00970"/>
    </source>
</evidence>
<dbReference type="PANTHER" id="PTHR19370">
    <property type="entry name" value="NADH-CYTOCHROME B5 REDUCTASE"/>
    <property type="match status" value="1"/>
</dbReference>
<dbReference type="Proteomes" id="UP000267096">
    <property type="component" value="Unassembled WGS sequence"/>
</dbReference>
<evidence type="ECO:0000256" key="2">
    <source>
        <dbReference type="ARBA" id="ARBA00022630"/>
    </source>
</evidence>
<evidence type="ECO:0000256" key="4">
    <source>
        <dbReference type="ARBA" id="ARBA00023002"/>
    </source>
</evidence>
<dbReference type="GO" id="GO:0005739">
    <property type="term" value="C:mitochondrion"/>
    <property type="evidence" value="ECO:0007669"/>
    <property type="project" value="TreeGrafter"/>
</dbReference>
<proteinExistence type="predicted"/>
<keyword evidence="8" id="KW-1185">Reference proteome</keyword>
<accession>A0A0M3JH42</accession>
<dbReference type="Gene3D" id="2.40.30.10">
    <property type="entry name" value="Translation factors"/>
    <property type="match status" value="1"/>
</dbReference>
<feature type="domain" description="Flavoprotein pyridine nucleotide cytochrome reductase-like FAD-binding" evidence="6">
    <location>
        <begin position="2"/>
        <end position="43"/>
    </location>
</feature>
<dbReference type="SUPFAM" id="SSF52343">
    <property type="entry name" value="Ferredoxin reductase-like, C-terminal NADP-linked domain"/>
    <property type="match status" value="1"/>
</dbReference>
<feature type="binding site" evidence="5">
    <location>
        <position position="19"/>
    </location>
    <ligand>
        <name>FAD</name>
        <dbReference type="ChEBI" id="CHEBI:57692"/>
    </ligand>
</feature>
<evidence type="ECO:0000256" key="5">
    <source>
        <dbReference type="PIRSR" id="PIRSR601834-1"/>
    </source>
</evidence>
<sequence>MIKIYFKNVHPKFPDGGKMSQYLESMKIGDTIDFRGPSGLIVYEGNGNFAVKPSKTTTAVRRHFKNVGMIAGGTGITPMLQVRSSDGGRYFLNAYCAVQIYYFSRSISKFRLCFIVRKRNS</sequence>
<dbReference type="WBParaSite" id="ASIM_0000695301-mRNA-1">
    <property type="protein sequence ID" value="ASIM_0000695301-mRNA-1"/>
    <property type="gene ID" value="ASIM_0000695301"/>
</dbReference>
<reference evidence="7 8" key="2">
    <citation type="submission" date="2018-11" db="EMBL/GenBank/DDBJ databases">
        <authorList>
            <consortium name="Pathogen Informatics"/>
        </authorList>
    </citation>
    <scope>NUCLEOTIDE SEQUENCE [LARGE SCALE GENOMIC DNA]</scope>
</reference>
<dbReference type="GO" id="GO:0016491">
    <property type="term" value="F:oxidoreductase activity"/>
    <property type="evidence" value="ECO:0007669"/>
    <property type="project" value="UniProtKB-KW"/>
</dbReference>
<evidence type="ECO:0000313" key="9">
    <source>
        <dbReference type="WBParaSite" id="ASIM_0000695301-mRNA-1"/>
    </source>
</evidence>
<feature type="binding site" evidence="5">
    <location>
        <position position="77"/>
    </location>
    <ligand>
        <name>FAD</name>
        <dbReference type="ChEBI" id="CHEBI:57692"/>
    </ligand>
</feature>
<keyword evidence="3 5" id="KW-0274">FAD</keyword>
<name>A0A0M3JH42_ANISI</name>
<dbReference type="PANTHER" id="PTHR19370:SF185">
    <property type="entry name" value="NADH-CYTOCHROME B5 REDUCTASE"/>
    <property type="match status" value="1"/>
</dbReference>
<dbReference type="InterPro" id="IPR017938">
    <property type="entry name" value="Riboflavin_synthase-like_b-brl"/>
</dbReference>
<dbReference type="EMBL" id="UYRR01015090">
    <property type="protein sequence ID" value="VDK27670.1"/>
    <property type="molecule type" value="Genomic_DNA"/>
</dbReference>
<dbReference type="OrthoDB" id="5855613at2759"/>
<organism evidence="9">
    <name type="scientific">Anisakis simplex</name>
    <name type="common">Herring worm</name>
    <dbReference type="NCBI Taxonomy" id="6269"/>
    <lineage>
        <taxon>Eukaryota</taxon>
        <taxon>Metazoa</taxon>
        <taxon>Ecdysozoa</taxon>
        <taxon>Nematoda</taxon>
        <taxon>Chromadorea</taxon>
        <taxon>Rhabditida</taxon>
        <taxon>Spirurina</taxon>
        <taxon>Ascaridomorpha</taxon>
        <taxon>Ascaridoidea</taxon>
        <taxon>Anisakidae</taxon>
        <taxon>Anisakis</taxon>
        <taxon>Anisakis simplex complex</taxon>
    </lineage>
</organism>
<dbReference type="GO" id="GO:0071949">
    <property type="term" value="F:FAD binding"/>
    <property type="evidence" value="ECO:0007669"/>
    <property type="project" value="TreeGrafter"/>
</dbReference>
<reference evidence="9" key="1">
    <citation type="submission" date="2017-02" db="UniProtKB">
        <authorList>
            <consortium name="WormBaseParasite"/>
        </authorList>
    </citation>
    <scope>IDENTIFICATION</scope>
</reference>
<dbReference type="Gene3D" id="3.40.50.80">
    <property type="entry name" value="Nucleotide-binding domain of ferredoxin-NADP reductase (FNR) module"/>
    <property type="match status" value="1"/>
</dbReference>
<comment type="cofactor">
    <cofactor evidence="1 5">
        <name>FAD</name>
        <dbReference type="ChEBI" id="CHEBI:57692"/>
    </cofactor>
</comment>
<keyword evidence="4" id="KW-0560">Oxidoreductase</keyword>
<feature type="binding site" evidence="5">
    <location>
        <position position="3"/>
    </location>
    <ligand>
        <name>FAD</name>
        <dbReference type="ChEBI" id="CHEBI:57692"/>
    </ligand>
</feature>
<feature type="binding site" evidence="5">
    <location>
        <position position="20"/>
    </location>
    <ligand>
        <name>FAD</name>
        <dbReference type="ChEBI" id="CHEBI:57692"/>
    </ligand>
</feature>
<dbReference type="Pfam" id="PF00970">
    <property type="entry name" value="FAD_binding_6"/>
    <property type="match status" value="1"/>
</dbReference>